<dbReference type="Proteomes" id="UP000235672">
    <property type="component" value="Unassembled WGS sequence"/>
</dbReference>
<proteinExistence type="predicted"/>
<accession>A0A2J6QEZ0</accession>
<evidence type="ECO:0000313" key="2">
    <source>
        <dbReference type="Proteomes" id="UP000235672"/>
    </source>
</evidence>
<reference evidence="1 2" key="1">
    <citation type="submission" date="2016-05" db="EMBL/GenBank/DDBJ databases">
        <title>A degradative enzymes factory behind the ericoid mycorrhizal symbiosis.</title>
        <authorList>
            <consortium name="DOE Joint Genome Institute"/>
            <person name="Martino E."/>
            <person name="Morin E."/>
            <person name="Grelet G."/>
            <person name="Kuo A."/>
            <person name="Kohler A."/>
            <person name="Daghino S."/>
            <person name="Barry K."/>
            <person name="Choi C."/>
            <person name="Cichocki N."/>
            <person name="Clum A."/>
            <person name="Copeland A."/>
            <person name="Hainaut M."/>
            <person name="Haridas S."/>
            <person name="Labutti K."/>
            <person name="Lindquist E."/>
            <person name="Lipzen A."/>
            <person name="Khouja H.-R."/>
            <person name="Murat C."/>
            <person name="Ohm R."/>
            <person name="Olson A."/>
            <person name="Spatafora J."/>
            <person name="Veneault-Fourrey C."/>
            <person name="Henrissat B."/>
            <person name="Grigoriev I."/>
            <person name="Martin F."/>
            <person name="Perotto S."/>
        </authorList>
    </citation>
    <scope>NUCLEOTIDE SEQUENCE [LARGE SCALE GENOMIC DNA]</scope>
    <source>
        <strain evidence="1 2">UAMH 7357</strain>
    </source>
</reference>
<protein>
    <submittedName>
        <fullName evidence="1">Uncharacterized protein</fullName>
    </submittedName>
</protein>
<evidence type="ECO:0000313" key="1">
    <source>
        <dbReference type="EMBL" id="PMD24841.1"/>
    </source>
</evidence>
<gene>
    <name evidence="1" type="ORF">NA56DRAFT_642652</name>
</gene>
<sequence length="124" mass="13826">MKNIPSTSWTITWKAGTTKASLDLPTDIESVAALEHLGLTRKVAGDVFERYAKRPNPQQNPDGILEYAFGELNRLKAQPSLQDIPPRQVMNTLGISNELQDALLNPRFTNSLSLKLFFISSRTV</sequence>
<dbReference type="STRING" id="1745343.A0A2J6QEZ0"/>
<dbReference type="EMBL" id="KZ613471">
    <property type="protein sequence ID" value="PMD24841.1"/>
    <property type="molecule type" value="Genomic_DNA"/>
</dbReference>
<keyword evidence="2" id="KW-1185">Reference proteome</keyword>
<dbReference type="AlphaFoldDB" id="A0A2J6QEZ0"/>
<name>A0A2J6QEZ0_9HELO</name>
<organism evidence="1 2">
    <name type="scientific">Hyaloscypha hepaticicola</name>
    <dbReference type="NCBI Taxonomy" id="2082293"/>
    <lineage>
        <taxon>Eukaryota</taxon>
        <taxon>Fungi</taxon>
        <taxon>Dikarya</taxon>
        <taxon>Ascomycota</taxon>
        <taxon>Pezizomycotina</taxon>
        <taxon>Leotiomycetes</taxon>
        <taxon>Helotiales</taxon>
        <taxon>Hyaloscyphaceae</taxon>
        <taxon>Hyaloscypha</taxon>
    </lineage>
</organism>
<dbReference type="OrthoDB" id="5429780at2759"/>